<evidence type="ECO:0000313" key="2">
    <source>
        <dbReference type="Proteomes" id="UP000257109"/>
    </source>
</evidence>
<name>A0A371FAC1_MUCPR</name>
<dbReference type="InterPro" id="IPR043128">
    <property type="entry name" value="Rev_trsase/Diguanyl_cyclase"/>
</dbReference>
<reference evidence="1" key="1">
    <citation type="submission" date="2018-05" db="EMBL/GenBank/DDBJ databases">
        <title>Draft genome of Mucuna pruriens seed.</title>
        <authorList>
            <person name="Nnadi N.E."/>
            <person name="Vos R."/>
            <person name="Hasami M.H."/>
            <person name="Devisetty U.K."/>
            <person name="Aguiy J.C."/>
        </authorList>
    </citation>
    <scope>NUCLEOTIDE SEQUENCE [LARGE SCALE GENOMIC DNA]</scope>
    <source>
        <strain evidence="1">JCA_2017</strain>
    </source>
</reference>
<dbReference type="Gene3D" id="3.30.70.270">
    <property type="match status" value="1"/>
</dbReference>
<comment type="caution">
    <text evidence="1">The sequence shown here is derived from an EMBL/GenBank/DDBJ whole genome shotgun (WGS) entry which is preliminary data.</text>
</comment>
<protein>
    <recommendedName>
        <fullName evidence="3">Reverse transcriptase domain-containing protein</fullName>
    </recommendedName>
</protein>
<keyword evidence="2" id="KW-1185">Reference proteome</keyword>
<accession>A0A371FAC1</accession>
<gene>
    <name evidence="1" type="ORF">CR513_45080</name>
</gene>
<feature type="non-terminal residue" evidence="1">
    <location>
        <position position="1"/>
    </location>
</feature>
<dbReference type="OrthoDB" id="1714782at2759"/>
<dbReference type="Proteomes" id="UP000257109">
    <property type="component" value="Unassembled WGS sequence"/>
</dbReference>
<proteinExistence type="predicted"/>
<dbReference type="EMBL" id="QJKJ01009953">
    <property type="protein sequence ID" value="RDX75083.1"/>
    <property type="molecule type" value="Genomic_DNA"/>
</dbReference>
<evidence type="ECO:0008006" key="3">
    <source>
        <dbReference type="Google" id="ProtNLM"/>
    </source>
</evidence>
<sequence>MICLDDLLDELYGASMFSKIDLQSAYHHIFMKRGRGGGNCDASNVEESHSITFFSEKLKIVQINFSTYDKELYGLVIFLQVCDENLVRTQDIQENKKVKNNQALKDPITKGRLRRLQEEVLQKIGMLKRLEESGPSPNPALYSIWACSLIP</sequence>
<dbReference type="AlphaFoldDB" id="A0A371FAC1"/>
<organism evidence="1 2">
    <name type="scientific">Mucuna pruriens</name>
    <name type="common">Velvet bean</name>
    <name type="synonym">Dolichos pruriens</name>
    <dbReference type="NCBI Taxonomy" id="157652"/>
    <lineage>
        <taxon>Eukaryota</taxon>
        <taxon>Viridiplantae</taxon>
        <taxon>Streptophyta</taxon>
        <taxon>Embryophyta</taxon>
        <taxon>Tracheophyta</taxon>
        <taxon>Spermatophyta</taxon>
        <taxon>Magnoliopsida</taxon>
        <taxon>eudicotyledons</taxon>
        <taxon>Gunneridae</taxon>
        <taxon>Pentapetalae</taxon>
        <taxon>rosids</taxon>
        <taxon>fabids</taxon>
        <taxon>Fabales</taxon>
        <taxon>Fabaceae</taxon>
        <taxon>Papilionoideae</taxon>
        <taxon>50 kb inversion clade</taxon>
        <taxon>NPAAA clade</taxon>
        <taxon>indigoferoid/millettioid clade</taxon>
        <taxon>Phaseoleae</taxon>
        <taxon>Mucuna</taxon>
    </lineage>
</organism>
<evidence type="ECO:0000313" key="1">
    <source>
        <dbReference type="EMBL" id="RDX75083.1"/>
    </source>
</evidence>